<sequence>MSSSRPSTGPAQVPAWVMHMNEAIERVYLVLRVTIVWTLLSLLGLLVMGVAPASVAAADAFIAARHGAKVKVLGTMWASFRIHLISASVRMLPLMIVQLGSASMLWIIVGGGAPSGPMSMVLAGLAVVSGAWSTLSVAVLTTVPRVRRQDVLVSWRLAILLPGALPMRFIALVLGLAVWLTLCSFLWPLAVLVGAGTAIDLATSLLGRRTELLLEDLERSRAATV</sequence>
<accession>A0ABS4X229</accession>
<gene>
    <name evidence="2" type="ORF">JOF43_002383</name>
</gene>
<keyword evidence="1" id="KW-0472">Membrane</keyword>
<keyword evidence="1" id="KW-0812">Transmembrane</keyword>
<feature type="transmembrane region" description="Helical" evidence="1">
    <location>
        <begin position="185"/>
        <end position="206"/>
    </location>
</feature>
<dbReference type="Pfam" id="PF04854">
    <property type="entry name" value="DUF624"/>
    <property type="match status" value="1"/>
</dbReference>
<dbReference type="RefSeq" id="WP_209902273.1">
    <property type="nucleotide sequence ID" value="NZ_BAAAJW010000003.1"/>
</dbReference>
<feature type="transmembrane region" description="Helical" evidence="1">
    <location>
        <begin position="121"/>
        <end position="143"/>
    </location>
</feature>
<comment type="caution">
    <text evidence="2">The sequence shown here is derived from an EMBL/GenBank/DDBJ whole genome shotgun (WGS) entry which is preliminary data.</text>
</comment>
<feature type="transmembrane region" description="Helical" evidence="1">
    <location>
        <begin position="35"/>
        <end position="63"/>
    </location>
</feature>
<organism evidence="2 3">
    <name type="scientific">Brachybacterium sacelli</name>
    <dbReference type="NCBI Taxonomy" id="173364"/>
    <lineage>
        <taxon>Bacteria</taxon>
        <taxon>Bacillati</taxon>
        <taxon>Actinomycetota</taxon>
        <taxon>Actinomycetes</taxon>
        <taxon>Micrococcales</taxon>
        <taxon>Dermabacteraceae</taxon>
        <taxon>Brachybacterium</taxon>
    </lineage>
</organism>
<keyword evidence="3" id="KW-1185">Reference proteome</keyword>
<evidence type="ECO:0000313" key="2">
    <source>
        <dbReference type="EMBL" id="MBP2382426.1"/>
    </source>
</evidence>
<feature type="transmembrane region" description="Helical" evidence="1">
    <location>
        <begin position="84"/>
        <end position="109"/>
    </location>
</feature>
<dbReference type="Proteomes" id="UP001519290">
    <property type="component" value="Unassembled WGS sequence"/>
</dbReference>
<proteinExistence type="predicted"/>
<protein>
    <submittedName>
        <fullName evidence="2">Membrane protein YesL</fullName>
    </submittedName>
</protein>
<evidence type="ECO:0000313" key="3">
    <source>
        <dbReference type="Proteomes" id="UP001519290"/>
    </source>
</evidence>
<dbReference type="EMBL" id="JAGIOD010000001">
    <property type="protein sequence ID" value="MBP2382426.1"/>
    <property type="molecule type" value="Genomic_DNA"/>
</dbReference>
<evidence type="ECO:0000256" key="1">
    <source>
        <dbReference type="SAM" id="Phobius"/>
    </source>
</evidence>
<reference evidence="2 3" key="1">
    <citation type="submission" date="2021-03" db="EMBL/GenBank/DDBJ databases">
        <title>Sequencing the genomes of 1000 actinobacteria strains.</title>
        <authorList>
            <person name="Klenk H.-P."/>
        </authorList>
    </citation>
    <scope>NUCLEOTIDE SEQUENCE [LARGE SCALE GENOMIC DNA]</scope>
    <source>
        <strain evidence="2 3">DSM 14566</strain>
    </source>
</reference>
<feature type="transmembrane region" description="Helical" evidence="1">
    <location>
        <begin position="155"/>
        <end position="179"/>
    </location>
</feature>
<dbReference type="InterPro" id="IPR006938">
    <property type="entry name" value="DUF624"/>
</dbReference>
<name>A0ABS4X229_9MICO</name>
<keyword evidence="1" id="KW-1133">Transmembrane helix</keyword>